<dbReference type="Proteomes" id="UP000276309">
    <property type="component" value="Chromosome"/>
</dbReference>
<evidence type="ECO:0000259" key="8">
    <source>
        <dbReference type="PROSITE" id="PS52035"/>
    </source>
</evidence>
<dbReference type="RefSeq" id="WP_121849019.1">
    <property type="nucleotide sequence ID" value="NZ_CP032050.1"/>
</dbReference>
<comment type="similarity">
    <text evidence="2 7">Belongs to the peptidase M14 family.</text>
</comment>
<dbReference type="OrthoDB" id="1119199at2"/>
<dbReference type="GO" id="GO:0005615">
    <property type="term" value="C:extracellular space"/>
    <property type="evidence" value="ECO:0007669"/>
    <property type="project" value="TreeGrafter"/>
</dbReference>
<dbReference type="GO" id="GO:0008270">
    <property type="term" value="F:zinc ion binding"/>
    <property type="evidence" value="ECO:0007669"/>
    <property type="project" value="InterPro"/>
</dbReference>
<keyword evidence="6" id="KW-0482">Metalloprotease</keyword>
<reference evidence="9 10" key="1">
    <citation type="submission" date="2018-08" db="EMBL/GenBank/DDBJ databases">
        <title>The reduced genetic potential of extracellular carbohydrate catabolism in Euzebyella marina RN62, a Flavobacteriia bacterium isolated from the hadal water.</title>
        <authorList>
            <person name="Xue C."/>
        </authorList>
    </citation>
    <scope>NUCLEOTIDE SEQUENCE [LARGE SCALE GENOMIC DNA]</scope>
    <source>
        <strain evidence="9 10">RN62</strain>
    </source>
</reference>
<dbReference type="InterPro" id="IPR000834">
    <property type="entry name" value="Peptidase_M14"/>
</dbReference>
<feature type="active site" description="Proton donor/acceptor" evidence="7">
    <location>
        <position position="240"/>
    </location>
</feature>
<feature type="domain" description="Peptidase M14" evidence="8">
    <location>
        <begin position="11"/>
        <end position="268"/>
    </location>
</feature>
<evidence type="ECO:0000256" key="7">
    <source>
        <dbReference type="PROSITE-ProRule" id="PRU01379"/>
    </source>
</evidence>
<dbReference type="GO" id="GO:0006508">
    <property type="term" value="P:proteolysis"/>
    <property type="evidence" value="ECO:0007669"/>
    <property type="project" value="UniProtKB-KW"/>
</dbReference>
<evidence type="ECO:0000256" key="2">
    <source>
        <dbReference type="ARBA" id="ARBA00005988"/>
    </source>
</evidence>
<sequence length="374" mass="42457">MISNELYEKIKEQSITGRYVVHGQIQEVLNNLPSSYKIEHVGSSVLGKSINAVKIGTGKEKVFMWSQMHGNESTTTKAVCDLFNFLVSDDVLAKSILNHCTLMIIPMLNPDGAEAYTRVNTNEVDLNRDAQDRSQPESNVLRDVFERFEPDFCFNLHDQRTIFNVGESNKPATVSFLAPAHDEERSISPSRAISMKLIVAMNEMLQGIIPNRIGRYDDSFNANCVGDTFQMLNTPTILFESGHSPNDYMREQTREYIFLSLLKALNVIAESKVENFSIEKYNLIPENSKHFVDILLINADGLKENNSSKITIPVQFKETLINGSLEFVPEYYNPEDTEIKYGHLTIDCSLDSDLQELKAKEYYPLIDKIFQTLS</sequence>
<evidence type="ECO:0000313" key="9">
    <source>
        <dbReference type="EMBL" id="AYN68004.1"/>
    </source>
</evidence>
<comment type="cofactor">
    <cofactor evidence="1">
        <name>Zn(2+)</name>
        <dbReference type="ChEBI" id="CHEBI:29105"/>
    </cofactor>
</comment>
<keyword evidence="5" id="KW-0862">Zinc</keyword>
<dbReference type="Gene3D" id="3.40.630.10">
    <property type="entry name" value="Zn peptidases"/>
    <property type="match status" value="1"/>
</dbReference>
<dbReference type="PROSITE" id="PS52035">
    <property type="entry name" value="PEPTIDASE_M14"/>
    <property type="match status" value="1"/>
</dbReference>
<dbReference type="PANTHER" id="PTHR11705:SF143">
    <property type="entry name" value="SLL0236 PROTEIN"/>
    <property type="match status" value="1"/>
</dbReference>
<dbReference type="EMBL" id="CP032050">
    <property type="protein sequence ID" value="AYN68004.1"/>
    <property type="molecule type" value="Genomic_DNA"/>
</dbReference>
<evidence type="ECO:0000256" key="5">
    <source>
        <dbReference type="ARBA" id="ARBA00022833"/>
    </source>
</evidence>
<dbReference type="SUPFAM" id="SSF53187">
    <property type="entry name" value="Zn-dependent exopeptidases"/>
    <property type="match status" value="1"/>
</dbReference>
<proteinExistence type="inferred from homology"/>
<evidence type="ECO:0000256" key="1">
    <source>
        <dbReference type="ARBA" id="ARBA00001947"/>
    </source>
</evidence>
<dbReference type="SMART" id="SM00631">
    <property type="entry name" value="Zn_pept"/>
    <property type="match status" value="1"/>
</dbReference>
<dbReference type="CDD" id="cd06239">
    <property type="entry name" value="M14-like"/>
    <property type="match status" value="1"/>
</dbReference>
<keyword evidence="10" id="KW-1185">Reference proteome</keyword>
<gene>
    <name evidence="9" type="ORF">D1013_11775</name>
</gene>
<evidence type="ECO:0000256" key="4">
    <source>
        <dbReference type="ARBA" id="ARBA00022801"/>
    </source>
</evidence>
<name>A0A3G2L6V0_9FLAO</name>
<evidence type="ECO:0000256" key="6">
    <source>
        <dbReference type="ARBA" id="ARBA00023049"/>
    </source>
</evidence>
<organism evidence="9 10">
    <name type="scientific">Euzebyella marina</name>
    <dbReference type="NCBI Taxonomy" id="1761453"/>
    <lineage>
        <taxon>Bacteria</taxon>
        <taxon>Pseudomonadati</taxon>
        <taxon>Bacteroidota</taxon>
        <taxon>Flavobacteriia</taxon>
        <taxon>Flavobacteriales</taxon>
        <taxon>Flavobacteriaceae</taxon>
        <taxon>Euzebyella</taxon>
    </lineage>
</organism>
<dbReference type="PANTHER" id="PTHR11705">
    <property type="entry name" value="PROTEASE FAMILY M14 CARBOXYPEPTIDASE A,B"/>
    <property type="match status" value="1"/>
</dbReference>
<protein>
    <submittedName>
        <fullName evidence="9">DUF2817 domain-containing protein</fullName>
    </submittedName>
</protein>
<dbReference type="Pfam" id="PF00246">
    <property type="entry name" value="Peptidase_M14"/>
    <property type="match status" value="1"/>
</dbReference>
<keyword evidence="4" id="KW-0378">Hydrolase</keyword>
<dbReference type="GO" id="GO:0004181">
    <property type="term" value="F:metallocarboxypeptidase activity"/>
    <property type="evidence" value="ECO:0007669"/>
    <property type="project" value="InterPro"/>
</dbReference>
<accession>A0A3G2L6V0</accession>
<dbReference type="KEGG" id="emar:D1013_11775"/>
<keyword evidence="3" id="KW-0645">Protease</keyword>
<evidence type="ECO:0000313" key="10">
    <source>
        <dbReference type="Proteomes" id="UP000276309"/>
    </source>
</evidence>
<evidence type="ECO:0000256" key="3">
    <source>
        <dbReference type="ARBA" id="ARBA00022670"/>
    </source>
</evidence>
<dbReference type="AlphaFoldDB" id="A0A3G2L6V0"/>